<accession>A0AAW0Q5Q0</accession>
<gene>
    <name evidence="2" type="ORF">PG999_013328</name>
</gene>
<comment type="caution">
    <text evidence="2">The sequence shown here is derived from an EMBL/GenBank/DDBJ whole genome shotgun (WGS) entry which is preliminary data.</text>
</comment>
<feature type="compositionally biased region" description="Polar residues" evidence="1">
    <location>
        <begin position="40"/>
        <end position="54"/>
    </location>
</feature>
<feature type="region of interest" description="Disordered" evidence="1">
    <location>
        <begin position="39"/>
        <end position="72"/>
    </location>
</feature>
<name>A0AAW0Q5Q0_9PEZI</name>
<dbReference type="EMBL" id="JAQQWP010000011">
    <property type="protein sequence ID" value="KAK8095306.1"/>
    <property type="molecule type" value="Genomic_DNA"/>
</dbReference>
<evidence type="ECO:0000256" key="1">
    <source>
        <dbReference type="SAM" id="MobiDB-lite"/>
    </source>
</evidence>
<reference evidence="2 3" key="1">
    <citation type="submission" date="2023-01" db="EMBL/GenBank/DDBJ databases">
        <title>Analysis of 21 Apiospora genomes using comparative genomics revels a genus with tremendous synthesis potential of carbohydrate active enzymes and secondary metabolites.</title>
        <authorList>
            <person name="Sorensen T."/>
        </authorList>
    </citation>
    <scope>NUCLEOTIDE SEQUENCE [LARGE SCALE GENOMIC DNA]</scope>
    <source>
        <strain evidence="2 3">CBS 117206</strain>
    </source>
</reference>
<feature type="compositionally biased region" description="Basic residues" evidence="1">
    <location>
        <begin position="63"/>
        <end position="72"/>
    </location>
</feature>
<proteinExistence type="predicted"/>
<protein>
    <submittedName>
        <fullName evidence="2">Uncharacterized protein</fullName>
    </submittedName>
</protein>
<evidence type="ECO:0000313" key="3">
    <source>
        <dbReference type="Proteomes" id="UP001392437"/>
    </source>
</evidence>
<sequence>MARQGEEARQARGWHEARYYFATRQKVEARFVMVHDLDSPSLSIGSNTGQTVQKLGSHEPKAKTAKQQKVSR</sequence>
<organism evidence="2 3">
    <name type="scientific">Apiospora kogelbergensis</name>
    <dbReference type="NCBI Taxonomy" id="1337665"/>
    <lineage>
        <taxon>Eukaryota</taxon>
        <taxon>Fungi</taxon>
        <taxon>Dikarya</taxon>
        <taxon>Ascomycota</taxon>
        <taxon>Pezizomycotina</taxon>
        <taxon>Sordariomycetes</taxon>
        <taxon>Xylariomycetidae</taxon>
        <taxon>Amphisphaeriales</taxon>
        <taxon>Apiosporaceae</taxon>
        <taxon>Apiospora</taxon>
    </lineage>
</organism>
<evidence type="ECO:0000313" key="2">
    <source>
        <dbReference type="EMBL" id="KAK8095306.1"/>
    </source>
</evidence>
<dbReference type="Proteomes" id="UP001392437">
    <property type="component" value="Unassembled WGS sequence"/>
</dbReference>
<dbReference type="AlphaFoldDB" id="A0AAW0Q5Q0"/>
<keyword evidence="3" id="KW-1185">Reference proteome</keyword>